<keyword evidence="5 7" id="KW-0472">Membrane</keyword>
<evidence type="ECO:0000256" key="7">
    <source>
        <dbReference type="SAM" id="Phobius"/>
    </source>
</evidence>
<feature type="transmembrane region" description="Helical" evidence="7">
    <location>
        <begin position="412"/>
        <end position="431"/>
    </location>
</feature>
<organism evidence="8 9">
    <name type="scientific">Choiromyces venosus 120613-1</name>
    <dbReference type="NCBI Taxonomy" id="1336337"/>
    <lineage>
        <taxon>Eukaryota</taxon>
        <taxon>Fungi</taxon>
        <taxon>Dikarya</taxon>
        <taxon>Ascomycota</taxon>
        <taxon>Pezizomycotina</taxon>
        <taxon>Pezizomycetes</taxon>
        <taxon>Pezizales</taxon>
        <taxon>Tuberaceae</taxon>
        <taxon>Choiromyces</taxon>
    </lineage>
</organism>
<feature type="region of interest" description="Disordered" evidence="6">
    <location>
        <begin position="1"/>
        <end position="25"/>
    </location>
</feature>
<keyword evidence="4 7" id="KW-1133">Transmembrane helix</keyword>
<feature type="transmembrane region" description="Helical" evidence="7">
    <location>
        <begin position="136"/>
        <end position="154"/>
    </location>
</feature>
<evidence type="ECO:0000313" key="8">
    <source>
        <dbReference type="EMBL" id="RPA92666.1"/>
    </source>
</evidence>
<protein>
    <recommendedName>
        <fullName evidence="10">MFS general substrate transporter</fullName>
    </recommendedName>
</protein>
<dbReference type="GO" id="GO:0016020">
    <property type="term" value="C:membrane"/>
    <property type="evidence" value="ECO:0007669"/>
    <property type="project" value="UniProtKB-SubCell"/>
</dbReference>
<feature type="transmembrane region" description="Helical" evidence="7">
    <location>
        <begin position="313"/>
        <end position="332"/>
    </location>
</feature>
<dbReference type="SUPFAM" id="SSF103473">
    <property type="entry name" value="MFS general substrate transporter"/>
    <property type="match status" value="1"/>
</dbReference>
<name>A0A3N4J3F2_9PEZI</name>
<dbReference type="GO" id="GO:0022857">
    <property type="term" value="F:transmembrane transporter activity"/>
    <property type="evidence" value="ECO:0007669"/>
    <property type="project" value="TreeGrafter"/>
</dbReference>
<evidence type="ECO:0000256" key="4">
    <source>
        <dbReference type="ARBA" id="ARBA00022989"/>
    </source>
</evidence>
<keyword evidence="3 7" id="KW-0812">Transmembrane</keyword>
<evidence type="ECO:0008006" key="10">
    <source>
        <dbReference type="Google" id="ProtNLM"/>
    </source>
</evidence>
<accession>A0A3N4J3F2</accession>
<evidence type="ECO:0000256" key="3">
    <source>
        <dbReference type="ARBA" id="ARBA00022692"/>
    </source>
</evidence>
<evidence type="ECO:0000256" key="6">
    <source>
        <dbReference type="SAM" id="MobiDB-lite"/>
    </source>
</evidence>
<dbReference type="Proteomes" id="UP000276215">
    <property type="component" value="Unassembled WGS sequence"/>
</dbReference>
<dbReference type="OrthoDB" id="1935484at2759"/>
<dbReference type="InterPro" id="IPR036259">
    <property type="entry name" value="MFS_trans_sf"/>
</dbReference>
<evidence type="ECO:0000256" key="2">
    <source>
        <dbReference type="ARBA" id="ARBA00022448"/>
    </source>
</evidence>
<proteinExistence type="predicted"/>
<dbReference type="PANTHER" id="PTHR43791:SF14">
    <property type="entry name" value="MFS GENERAL SUBSTRATE TRANSPORTER"/>
    <property type="match status" value="1"/>
</dbReference>
<dbReference type="EMBL" id="ML120468">
    <property type="protein sequence ID" value="RPA92666.1"/>
    <property type="molecule type" value="Genomic_DNA"/>
</dbReference>
<reference evidence="8 9" key="1">
    <citation type="journal article" date="2018" name="Nat. Ecol. Evol.">
        <title>Pezizomycetes genomes reveal the molecular basis of ectomycorrhizal truffle lifestyle.</title>
        <authorList>
            <person name="Murat C."/>
            <person name="Payen T."/>
            <person name="Noel B."/>
            <person name="Kuo A."/>
            <person name="Morin E."/>
            <person name="Chen J."/>
            <person name="Kohler A."/>
            <person name="Krizsan K."/>
            <person name="Balestrini R."/>
            <person name="Da Silva C."/>
            <person name="Montanini B."/>
            <person name="Hainaut M."/>
            <person name="Levati E."/>
            <person name="Barry K.W."/>
            <person name="Belfiori B."/>
            <person name="Cichocki N."/>
            <person name="Clum A."/>
            <person name="Dockter R.B."/>
            <person name="Fauchery L."/>
            <person name="Guy J."/>
            <person name="Iotti M."/>
            <person name="Le Tacon F."/>
            <person name="Lindquist E.A."/>
            <person name="Lipzen A."/>
            <person name="Malagnac F."/>
            <person name="Mello A."/>
            <person name="Molinier V."/>
            <person name="Miyauchi S."/>
            <person name="Poulain J."/>
            <person name="Riccioni C."/>
            <person name="Rubini A."/>
            <person name="Sitrit Y."/>
            <person name="Splivallo R."/>
            <person name="Traeger S."/>
            <person name="Wang M."/>
            <person name="Zifcakova L."/>
            <person name="Wipf D."/>
            <person name="Zambonelli A."/>
            <person name="Paolocci F."/>
            <person name="Nowrousian M."/>
            <person name="Ottonello S."/>
            <person name="Baldrian P."/>
            <person name="Spatafora J.W."/>
            <person name="Henrissat B."/>
            <person name="Nagy L.G."/>
            <person name="Aury J.M."/>
            <person name="Wincker P."/>
            <person name="Grigoriev I.V."/>
            <person name="Bonfante P."/>
            <person name="Martin F.M."/>
        </authorList>
    </citation>
    <scope>NUCLEOTIDE SEQUENCE [LARGE SCALE GENOMIC DNA]</scope>
    <source>
        <strain evidence="8 9">120613-1</strain>
    </source>
</reference>
<keyword evidence="2" id="KW-0813">Transport</keyword>
<dbReference type="PANTHER" id="PTHR43791">
    <property type="entry name" value="PERMEASE-RELATED"/>
    <property type="match status" value="1"/>
</dbReference>
<evidence type="ECO:0000313" key="9">
    <source>
        <dbReference type="Proteomes" id="UP000276215"/>
    </source>
</evidence>
<evidence type="ECO:0000256" key="5">
    <source>
        <dbReference type="ARBA" id="ARBA00023136"/>
    </source>
</evidence>
<dbReference type="STRING" id="1336337.A0A3N4J3F2"/>
<sequence length="463" mass="52153">MTISEKNKSTAPPPSGSLGSNSSIDDVEPGAVVGDYGSQGGHIFEDEKVAAYWAARFGPGYKWTAKEKRLLGKIDWRIMLGTWIMFFSLGLNRRNINRAISDNMIFLVSFLSTQLPSDLSISNIRFTIVRSTDKRRWIPFIILVWAVISASQAALTSKTGYYICRALLGLAMGGFTPDTRMQHCLIAAGILNMRGLHGWGGFLIEGTITGVIDIAGWALMPPGPCQTASWARGKAGWFTEHEEYILVNKLLRDDPSKGDMHNRQAVGIMSLLKSLKDYDLWPLYLLGLVVYIPPQPPTTYIALILRNLGFSVFHSNLLTIPSQFLFAVNLLIISRVSEWINERMALPADANPWIRYVPLTSLLSCPYCHAILVAWNSRNSNTVRTRAVSAALYNINIYRDDDKPLYRKGNKILLGICCFSIVLFVFVKYYYIRRNARREIFWDAMSGGEREEYIAMILPRMRG</sequence>
<feature type="transmembrane region" description="Helical" evidence="7">
    <location>
        <begin position="353"/>
        <end position="375"/>
    </location>
</feature>
<comment type="subcellular location">
    <subcellularLocation>
        <location evidence="1">Membrane</location>
        <topology evidence="1">Multi-pass membrane protein</topology>
    </subcellularLocation>
</comment>
<evidence type="ECO:0000256" key="1">
    <source>
        <dbReference type="ARBA" id="ARBA00004141"/>
    </source>
</evidence>
<keyword evidence="9" id="KW-1185">Reference proteome</keyword>
<dbReference type="AlphaFoldDB" id="A0A3N4J3F2"/>
<gene>
    <name evidence="8" type="ORF">L873DRAFT_1831056</name>
</gene>